<protein>
    <submittedName>
        <fullName evidence="2">Uncharacterized protein</fullName>
    </submittedName>
</protein>
<reference evidence="2 3" key="1">
    <citation type="journal article" date="2021" name="Elife">
        <title>Chloroplast acquisition without the gene transfer in kleptoplastic sea slugs, Plakobranchus ocellatus.</title>
        <authorList>
            <person name="Maeda T."/>
            <person name="Takahashi S."/>
            <person name="Yoshida T."/>
            <person name="Shimamura S."/>
            <person name="Takaki Y."/>
            <person name="Nagai Y."/>
            <person name="Toyoda A."/>
            <person name="Suzuki Y."/>
            <person name="Arimoto A."/>
            <person name="Ishii H."/>
            <person name="Satoh N."/>
            <person name="Nishiyama T."/>
            <person name="Hasebe M."/>
            <person name="Maruyama T."/>
            <person name="Minagawa J."/>
            <person name="Obokata J."/>
            <person name="Shigenobu S."/>
        </authorList>
    </citation>
    <scope>NUCLEOTIDE SEQUENCE [LARGE SCALE GENOMIC DNA]</scope>
</reference>
<proteinExistence type="predicted"/>
<organism evidence="2 3">
    <name type="scientific">Plakobranchus ocellatus</name>
    <dbReference type="NCBI Taxonomy" id="259542"/>
    <lineage>
        <taxon>Eukaryota</taxon>
        <taxon>Metazoa</taxon>
        <taxon>Spiralia</taxon>
        <taxon>Lophotrochozoa</taxon>
        <taxon>Mollusca</taxon>
        <taxon>Gastropoda</taxon>
        <taxon>Heterobranchia</taxon>
        <taxon>Euthyneura</taxon>
        <taxon>Panpulmonata</taxon>
        <taxon>Sacoglossa</taxon>
        <taxon>Placobranchoidea</taxon>
        <taxon>Plakobranchidae</taxon>
        <taxon>Plakobranchus</taxon>
    </lineage>
</organism>
<dbReference type="Proteomes" id="UP000735302">
    <property type="component" value="Unassembled WGS sequence"/>
</dbReference>
<evidence type="ECO:0000313" key="3">
    <source>
        <dbReference type="Proteomes" id="UP000735302"/>
    </source>
</evidence>
<name>A0AAV4B051_9GAST</name>
<gene>
    <name evidence="2" type="ORF">PoB_003944300</name>
</gene>
<evidence type="ECO:0000313" key="2">
    <source>
        <dbReference type="EMBL" id="GFO12938.1"/>
    </source>
</evidence>
<feature type="region of interest" description="Disordered" evidence="1">
    <location>
        <begin position="123"/>
        <end position="147"/>
    </location>
</feature>
<evidence type="ECO:0000256" key="1">
    <source>
        <dbReference type="SAM" id="MobiDB-lite"/>
    </source>
</evidence>
<dbReference type="AlphaFoldDB" id="A0AAV4B051"/>
<dbReference type="EMBL" id="BLXT01004479">
    <property type="protein sequence ID" value="GFO12938.1"/>
    <property type="molecule type" value="Genomic_DNA"/>
</dbReference>
<keyword evidence="3" id="KW-1185">Reference proteome</keyword>
<accession>A0AAV4B051</accession>
<comment type="caution">
    <text evidence="2">The sequence shown here is derived from an EMBL/GenBank/DDBJ whole genome shotgun (WGS) entry which is preliminary data.</text>
</comment>
<sequence>MRIFKHIYVRSKFHRLSNPSYHYDKPFNKTFEGCRCLRHELARQYQKSSDIAQVEGVSPVRGARVVGLACFVRMPGIGQCPPLGMGYHFPKRYPEQYSLAAGQACHECNSKYIAGVPEASHGVDGRPNSGVYSDIRAASTGPESKAK</sequence>